<keyword evidence="5" id="KW-0007">Acetylation</keyword>
<organism evidence="10">
    <name type="scientific">Anopheles triannulatus</name>
    <dbReference type="NCBI Taxonomy" id="58253"/>
    <lineage>
        <taxon>Eukaryota</taxon>
        <taxon>Metazoa</taxon>
        <taxon>Ecdysozoa</taxon>
        <taxon>Arthropoda</taxon>
        <taxon>Hexapoda</taxon>
        <taxon>Insecta</taxon>
        <taxon>Pterygota</taxon>
        <taxon>Neoptera</taxon>
        <taxon>Endopterygota</taxon>
        <taxon>Diptera</taxon>
        <taxon>Nematocera</taxon>
        <taxon>Culicoidea</taxon>
        <taxon>Culicidae</taxon>
        <taxon>Anophelinae</taxon>
        <taxon>Anopheles</taxon>
    </lineage>
</organism>
<evidence type="ECO:0000256" key="8">
    <source>
        <dbReference type="SAM" id="MobiDB-lite"/>
    </source>
</evidence>
<comment type="similarity">
    <text evidence="2">Belongs to the CAND family.</text>
</comment>
<feature type="repeat" description="HEAT" evidence="7">
    <location>
        <begin position="47"/>
        <end position="84"/>
    </location>
</feature>
<dbReference type="InterPro" id="IPR013932">
    <property type="entry name" value="TATA-bd_TIP120"/>
</dbReference>
<dbReference type="InterPro" id="IPR016024">
    <property type="entry name" value="ARM-type_fold"/>
</dbReference>
<feature type="region of interest" description="Disordered" evidence="8">
    <location>
        <begin position="1215"/>
        <end position="1238"/>
    </location>
</feature>
<feature type="compositionally biased region" description="Polar residues" evidence="8">
    <location>
        <begin position="1218"/>
        <end position="1228"/>
    </location>
</feature>
<dbReference type="Pfam" id="PF08623">
    <property type="entry name" value="TIP120"/>
    <property type="match status" value="1"/>
</dbReference>
<comment type="subcellular location">
    <subcellularLocation>
        <location evidence="1">Nucleus</location>
    </subcellularLocation>
</comment>
<evidence type="ECO:0000256" key="3">
    <source>
        <dbReference type="ARBA" id="ARBA00022737"/>
    </source>
</evidence>
<evidence type="ECO:0000256" key="2">
    <source>
        <dbReference type="ARBA" id="ARBA00007657"/>
    </source>
</evidence>
<evidence type="ECO:0000259" key="9">
    <source>
        <dbReference type="Pfam" id="PF08623"/>
    </source>
</evidence>
<dbReference type="InterPro" id="IPR039852">
    <property type="entry name" value="CAND1/CAND2"/>
</dbReference>
<protein>
    <submittedName>
        <fullName evidence="10">Putative tata-binding protein-interacting protein</fullName>
    </submittedName>
</protein>
<keyword evidence="3" id="KW-0677">Repeat</keyword>
<dbReference type="SUPFAM" id="SSF48371">
    <property type="entry name" value="ARM repeat"/>
    <property type="match status" value="1"/>
</dbReference>
<evidence type="ECO:0000256" key="4">
    <source>
        <dbReference type="ARBA" id="ARBA00022786"/>
    </source>
</evidence>
<evidence type="ECO:0000313" key="10">
    <source>
        <dbReference type="EMBL" id="MBW36794.1"/>
    </source>
</evidence>
<dbReference type="AlphaFoldDB" id="A0A2M4A7M6"/>
<keyword evidence="4" id="KW-0833">Ubl conjugation pathway</keyword>
<accession>A0A2M4A7M6</accession>
<sequence>MASYQIANLLEKMTSNDKDFRFMATNDLMTELQKDSIKLDDESEKKVVRMVLRLLEDKNGEVQNLAVKCLGPLVNKVKENQVETIVDLLCANMVSNNEQLRDISSIGLKTVISELPQSSNSLVPNVCQRITGKLSAAIEKEDVSVQLEALDILSDLLSRFGDLLVPFHELILKALVPQLGSARQAVRKRTIVALSHLLTTCNNSAYNKVIEHLLDGLEKSQNPGTIRTYIQCLAAICRQAGHRLCSHIERVMFLLNQYSQRDDDELREFCLQACEAFVQRCPEAIMPHIPTIVELCLKYITYDPNYNYEADDGDGGISMDMEDDEEIDSEEYSDDDDMSWKVRRSAAKCLESVISTRHELLEEFYKTLSPALIARFKEREENVKSDIFHAYLALLKSTRPIGDDIGHDPDSMEQIPGPISMLQDQVPTIVRAVQPLMREKSVKTRQDCFLLLRELLNALPGALANHIDQLMGGIHYSLNDKNSTSNMKIDALGFVYCMLVGHNPQVFHAHIQILVPLIVNAVFDPFYKIATEALLVLQQLVKVIRPVDVQTAAFDFSPYVSQLYSSTLQKLRSPEVDQEVKERAIACMGQIIANMGDVLQPELVTCLPLFMERLRNEVTRLSSVKALTMIAGSPLRVNLSPIIGEVIPVLGSFLRKNQRALKLNSLTLLDTLVSHYSQCLDPVLLRSAVAEVPPLLSESDLHVAQLSLVLLTSVARQQPQALVGVHDQIMQEVMTLVRSPLLQGTALNCTLKLFQALVQAQLPGLGYRHLLKMLMTPVYTQHQQSAPLHKQAYHSLAKCIAALTMQIPNDAISVANEFLVEIHNRRNDMPLVFYLLTIGEIGRHFNLQSIDTLAQTILNCFSASSEDVKGAASHALGAIAVGNLNHYLPFILNEIEAQPKRQYLLLHSLKELISSLSTSKAGLEQLLPSVPSIWTQLFKHCECSEEGSRNVVAECLGKLVLVNPEELLPRLQVALRSESALMRTAVVSAIKFTISDQPQPIDPLLRQCIGQFLFALQDPEPSVRRVALVAFNSAVHNKPSLVRDLLPELLPQLYSETKVKKELIREVEMGPFKHTVDDGLDIRKAAFECMYTLLEQGLDRVDIMQFLEHVQAGLRDHYDIKMLTYLMTARLAALCPNAVLQKLDQFVDPLRATCTLKVKANSVKQEYEKQDELKRSALRAVAALLQIPKADKNQHLAEFLALIRSSSELQPLLESVQKDSSGVTNSNTDGRDLSMDQS</sequence>
<evidence type="ECO:0000256" key="1">
    <source>
        <dbReference type="ARBA" id="ARBA00004123"/>
    </source>
</evidence>
<dbReference type="InterPro" id="IPR021133">
    <property type="entry name" value="HEAT_type_2"/>
</dbReference>
<evidence type="ECO:0000256" key="6">
    <source>
        <dbReference type="ARBA" id="ARBA00023242"/>
    </source>
</evidence>
<dbReference type="EMBL" id="GGFK01003473">
    <property type="protein sequence ID" value="MBW36794.1"/>
    <property type="molecule type" value="Transcribed_RNA"/>
</dbReference>
<feature type="domain" description="TATA-binding protein interacting (TIP20)" evidence="9">
    <location>
        <begin position="1041"/>
        <end position="1201"/>
    </location>
</feature>
<dbReference type="FunFam" id="1.25.10.10:FF:000047">
    <property type="entry name" value="Cullin-associated NEDD8-dissociated protein 1"/>
    <property type="match status" value="1"/>
</dbReference>
<dbReference type="PROSITE" id="PS50077">
    <property type="entry name" value="HEAT_REPEAT"/>
    <property type="match status" value="1"/>
</dbReference>
<evidence type="ECO:0000256" key="5">
    <source>
        <dbReference type="ARBA" id="ARBA00022990"/>
    </source>
</evidence>
<evidence type="ECO:0000256" key="7">
    <source>
        <dbReference type="PROSITE-ProRule" id="PRU00103"/>
    </source>
</evidence>
<feature type="compositionally biased region" description="Basic and acidic residues" evidence="8">
    <location>
        <begin position="1229"/>
        <end position="1238"/>
    </location>
</feature>
<reference evidence="10" key="1">
    <citation type="submission" date="2018-01" db="EMBL/GenBank/DDBJ databases">
        <title>An insight into the sialome of Amazonian anophelines.</title>
        <authorList>
            <person name="Ribeiro J.M."/>
            <person name="Scarpassa V."/>
            <person name="Calvo E."/>
        </authorList>
    </citation>
    <scope>NUCLEOTIDE SEQUENCE</scope>
    <source>
        <tissue evidence="10">Salivary glands</tissue>
    </source>
</reference>
<proteinExistence type="inferred from homology"/>
<name>A0A2M4A7M6_9DIPT</name>
<keyword evidence="6" id="KW-0539">Nucleus</keyword>
<dbReference type="Gene3D" id="1.25.10.10">
    <property type="entry name" value="Leucine-rich Repeat Variant"/>
    <property type="match status" value="1"/>
</dbReference>
<dbReference type="GO" id="GO:0005634">
    <property type="term" value="C:nucleus"/>
    <property type="evidence" value="ECO:0007669"/>
    <property type="project" value="UniProtKB-SubCell"/>
</dbReference>
<dbReference type="InterPro" id="IPR011989">
    <property type="entry name" value="ARM-like"/>
</dbReference>
<dbReference type="GO" id="GO:0010265">
    <property type="term" value="P:SCF complex assembly"/>
    <property type="evidence" value="ECO:0007669"/>
    <property type="project" value="InterPro"/>
</dbReference>
<dbReference type="Pfam" id="PF25782">
    <property type="entry name" value="TPR_CAND1"/>
    <property type="match status" value="1"/>
</dbReference>
<dbReference type="PANTHER" id="PTHR12696">
    <property type="entry name" value="TIP120"/>
    <property type="match status" value="1"/>
</dbReference>